<organism evidence="1 2">
    <name type="scientific">Acinetobacter proteolyticus</name>
    <dbReference type="NCBI Taxonomy" id="1776741"/>
    <lineage>
        <taxon>Bacteria</taxon>
        <taxon>Pseudomonadati</taxon>
        <taxon>Pseudomonadota</taxon>
        <taxon>Gammaproteobacteria</taxon>
        <taxon>Moraxellales</taxon>
        <taxon>Moraxellaceae</taxon>
        <taxon>Acinetobacter</taxon>
    </lineage>
</organism>
<dbReference type="RefSeq" id="WP_101235798.1">
    <property type="nucleotide sequence ID" value="NZ_PISJ01000005.1"/>
</dbReference>
<sequence>MNALKGTMLLHHGVFDGVGKLNTFPNTVDSGLYNKLPNLFLIIICEKVGSHKQLKAGFSIKTDLSQRDPAFPVMMKEMCEMKPELSQFPISNITFLVQSFSQDSHQLTEHEFILAMTQMYMRHHVDGTA</sequence>
<evidence type="ECO:0000313" key="2">
    <source>
        <dbReference type="Proteomes" id="UP000233553"/>
    </source>
</evidence>
<dbReference type="Proteomes" id="UP000233553">
    <property type="component" value="Unassembled WGS sequence"/>
</dbReference>
<evidence type="ECO:0000313" key="1">
    <source>
        <dbReference type="EMBL" id="PKF35577.1"/>
    </source>
</evidence>
<comment type="caution">
    <text evidence="1">The sequence shown here is derived from an EMBL/GenBank/DDBJ whole genome shotgun (WGS) entry which is preliminary data.</text>
</comment>
<gene>
    <name evidence="1" type="ORF">CW311_04620</name>
</gene>
<accession>A0A2N0WIF1</accession>
<dbReference type="AlphaFoldDB" id="A0A2N0WIF1"/>
<reference evidence="1 2" key="1">
    <citation type="submission" date="2017-12" db="EMBL/GenBank/DDBJ databases">
        <title>Draft Genome sequences of multiple microbial strains isolated from spacecraft associated surfaces.</title>
        <authorList>
            <person name="Seuylemezian A."/>
            <person name="Vaishampayan P."/>
            <person name="Venkateswaran K."/>
        </authorList>
    </citation>
    <scope>NUCLEOTIDE SEQUENCE [LARGE SCALE GENOMIC DNA]</scope>
    <source>
        <strain evidence="1 2">2P01AA</strain>
    </source>
</reference>
<name>A0A2N0WIF1_9GAMM</name>
<proteinExistence type="predicted"/>
<protein>
    <submittedName>
        <fullName evidence="1">Uncharacterized protein</fullName>
    </submittedName>
</protein>
<dbReference type="EMBL" id="PISJ01000005">
    <property type="protein sequence ID" value="PKF35577.1"/>
    <property type="molecule type" value="Genomic_DNA"/>
</dbReference>